<dbReference type="RefSeq" id="WP_344201803.1">
    <property type="nucleotide sequence ID" value="NZ_BAAAME010000004.1"/>
</dbReference>
<keyword evidence="4 6" id="KW-0472">Membrane</keyword>
<protein>
    <submittedName>
        <fullName evidence="7">CbiQ family ECF transporter T component</fullName>
    </submittedName>
</protein>
<feature type="transmembrane region" description="Helical" evidence="6">
    <location>
        <begin position="156"/>
        <end position="175"/>
    </location>
</feature>
<dbReference type="PANTHER" id="PTHR33514">
    <property type="entry name" value="PROTEIN ABCI12, CHLOROPLASTIC"/>
    <property type="match status" value="1"/>
</dbReference>
<keyword evidence="2 6" id="KW-0812">Transmembrane</keyword>
<dbReference type="EMBL" id="BAAAME010000004">
    <property type="protein sequence ID" value="GAA1742994.1"/>
    <property type="molecule type" value="Genomic_DNA"/>
</dbReference>
<feature type="region of interest" description="Disordered" evidence="5">
    <location>
        <begin position="359"/>
        <end position="381"/>
    </location>
</feature>
<comment type="subcellular location">
    <subcellularLocation>
        <location evidence="1">Membrane</location>
        <topology evidence="1">Multi-pass membrane protein</topology>
    </subcellularLocation>
</comment>
<dbReference type="PANTHER" id="PTHR33514:SF15">
    <property type="entry name" value="COBALT TRANSPORT PROTEIN"/>
    <property type="match status" value="1"/>
</dbReference>
<dbReference type="InterPro" id="IPR003339">
    <property type="entry name" value="ABC/ECF_trnsptr_transmembrane"/>
</dbReference>
<feature type="transmembrane region" description="Helical" evidence="6">
    <location>
        <begin position="264"/>
        <end position="283"/>
    </location>
</feature>
<dbReference type="Pfam" id="PF02361">
    <property type="entry name" value="CbiQ"/>
    <property type="match status" value="1"/>
</dbReference>
<gene>
    <name evidence="7" type="ORF">GCM10009710_23860</name>
</gene>
<evidence type="ECO:0000313" key="8">
    <source>
        <dbReference type="Proteomes" id="UP001501057"/>
    </source>
</evidence>
<reference evidence="7 8" key="1">
    <citation type="journal article" date="2019" name="Int. J. Syst. Evol. Microbiol.">
        <title>The Global Catalogue of Microorganisms (GCM) 10K type strain sequencing project: providing services to taxonomists for standard genome sequencing and annotation.</title>
        <authorList>
            <consortium name="The Broad Institute Genomics Platform"/>
            <consortium name="The Broad Institute Genome Sequencing Center for Infectious Disease"/>
            <person name="Wu L."/>
            <person name="Ma J."/>
        </authorList>
    </citation>
    <scope>NUCLEOTIDE SEQUENCE [LARGE SCALE GENOMIC DNA]</scope>
    <source>
        <strain evidence="7 8">JCM 13518</strain>
    </source>
</reference>
<comment type="caution">
    <text evidence="7">The sequence shown here is derived from an EMBL/GenBank/DDBJ whole genome shotgun (WGS) entry which is preliminary data.</text>
</comment>
<evidence type="ECO:0000256" key="6">
    <source>
        <dbReference type="SAM" id="Phobius"/>
    </source>
</evidence>
<feature type="transmembrane region" description="Helical" evidence="6">
    <location>
        <begin position="334"/>
        <end position="355"/>
    </location>
</feature>
<evidence type="ECO:0000256" key="1">
    <source>
        <dbReference type="ARBA" id="ARBA00004141"/>
    </source>
</evidence>
<proteinExistence type="predicted"/>
<keyword evidence="3 6" id="KW-1133">Transmembrane helix</keyword>
<feature type="transmembrane region" description="Helical" evidence="6">
    <location>
        <begin position="64"/>
        <end position="88"/>
    </location>
</feature>
<feature type="transmembrane region" description="Helical" evidence="6">
    <location>
        <begin position="304"/>
        <end position="328"/>
    </location>
</feature>
<accession>A0ABN2JXZ0</accession>
<dbReference type="Proteomes" id="UP001501057">
    <property type="component" value="Unassembled WGS sequence"/>
</dbReference>
<keyword evidence="8" id="KW-1185">Reference proteome</keyword>
<feature type="transmembrane region" description="Helical" evidence="6">
    <location>
        <begin position="237"/>
        <end position="258"/>
    </location>
</feature>
<feature type="compositionally biased region" description="Low complexity" evidence="5">
    <location>
        <begin position="359"/>
        <end position="372"/>
    </location>
</feature>
<sequence>MPEKGRASLPRDLAPGAWWVWALALAAAASTTLNPFALLLICAVAALVVAARRTDAPWALSFRFYVYFALVVVVVRVVFHVLLAGGGYSDDVVLLRLPEIPLPEAARGIRLLGDVTRASILSGLYDGMRLGTIIICVGAANTLANPKRLLKSVPPALYEVGTTIVVALSLFPQLAESVQRVRRARRLRGDGMRRTAVLRRIVVPVLEDALERSMTLAAGMDARGYGRSGRATPRQRFVTGALVLVALFLLTVGIYGYLDATAPRVIGIPALVLGAGVALLAMTAAGRRVQRTRYRPQRWLAPEWFTAASGVAVAALMEVADGAVPAAVIPPLDALPTLPVWCVLAVLVGALPALLTPAPAAAPSPDGSPTTPREVARADAA</sequence>
<evidence type="ECO:0000256" key="3">
    <source>
        <dbReference type="ARBA" id="ARBA00022989"/>
    </source>
</evidence>
<evidence type="ECO:0000256" key="4">
    <source>
        <dbReference type="ARBA" id="ARBA00023136"/>
    </source>
</evidence>
<organism evidence="7 8">
    <name type="scientific">Aeromicrobium alkaliterrae</name>
    <dbReference type="NCBI Taxonomy" id="302168"/>
    <lineage>
        <taxon>Bacteria</taxon>
        <taxon>Bacillati</taxon>
        <taxon>Actinomycetota</taxon>
        <taxon>Actinomycetes</taxon>
        <taxon>Propionibacteriales</taxon>
        <taxon>Nocardioidaceae</taxon>
        <taxon>Aeromicrobium</taxon>
    </lineage>
</organism>
<feature type="transmembrane region" description="Helical" evidence="6">
    <location>
        <begin position="35"/>
        <end position="52"/>
    </location>
</feature>
<evidence type="ECO:0000313" key="7">
    <source>
        <dbReference type="EMBL" id="GAA1742994.1"/>
    </source>
</evidence>
<evidence type="ECO:0000256" key="5">
    <source>
        <dbReference type="SAM" id="MobiDB-lite"/>
    </source>
</evidence>
<name>A0ABN2JXZ0_9ACTN</name>
<evidence type="ECO:0000256" key="2">
    <source>
        <dbReference type="ARBA" id="ARBA00022692"/>
    </source>
</evidence>